<dbReference type="Proteomes" id="UP000277204">
    <property type="component" value="Unassembled WGS sequence"/>
</dbReference>
<accession>A0A183MF86</accession>
<name>A0A183MF86_9TREM</name>
<gene>
    <name evidence="1" type="ORF">SMRZ_LOCUS14711</name>
</gene>
<reference evidence="1 2" key="1">
    <citation type="submission" date="2018-11" db="EMBL/GenBank/DDBJ databases">
        <authorList>
            <consortium name="Pathogen Informatics"/>
        </authorList>
    </citation>
    <scope>NUCLEOTIDE SEQUENCE [LARGE SCALE GENOMIC DNA]</scope>
    <source>
        <strain evidence="1 2">Zambia</strain>
    </source>
</reference>
<keyword evidence="2" id="KW-1185">Reference proteome</keyword>
<evidence type="ECO:0000313" key="1">
    <source>
        <dbReference type="EMBL" id="VDP16495.1"/>
    </source>
</evidence>
<proteinExistence type="predicted"/>
<organism evidence="1 2">
    <name type="scientific">Schistosoma margrebowiei</name>
    <dbReference type="NCBI Taxonomy" id="48269"/>
    <lineage>
        <taxon>Eukaryota</taxon>
        <taxon>Metazoa</taxon>
        <taxon>Spiralia</taxon>
        <taxon>Lophotrochozoa</taxon>
        <taxon>Platyhelminthes</taxon>
        <taxon>Trematoda</taxon>
        <taxon>Digenea</taxon>
        <taxon>Strigeidida</taxon>
        <taxon>Schistosomatoidea</taxon>
        <taxon>Schistosomatidae</taxon>
        <taxon>Schistosoma</taxon>
    </lineage>
</organism>
<dbReference type="EMBL" id="UZAI01016814">
    <property type="protein sequence ID" value="VDP16495.1"/>
    <property type="molecule type" value="Genomic_DNA"/>
</dbReference>
<sequence length="137" mass="16077">MEDNWKGIKKALTSTCQKLLDRKKYHHKEMISIEILARIEVKENRKTAINNSRSRTEEPRAQTKYTKVNKTVRRTITANGQKYVEDLAVTAQKASGEGNMRQLYDTKKRLEEKYNEPERTVNREGETITAIHEQKNR</sequence>
<evidence type="ECO:0000313" key="2">
    <source>
        <dbReference type="Proteomes" id="UP000277204"/>
    </source>
</evidence>
<protein>
    <submittedName>
        <fullName evidence="1">Uncharacterized protein</fullName>
    </submittedName>
</protein>
<dbReference type="AlphaFoldDB" id="A0A183MF86"/>